<dbReference type="SUPFAM" id="SSF52266">
    <property type="entry name" value="SGNH hydrolase"/>
    <property type="match status" value="1"/>
</dbReference>
<dbReference type="EMBL" id="CP029145">
    <property type="protein sequence ID" value="AWM34474.1"/>
    <property type="molecule type" value="Genomic_DNA"/>
</dbReference>
<dbReference type="Proteomes" id="UP000245999">
    <property type="component" value="Chromosome"/>
</dbReference>
<feature type="region of interest" description="Disordered" evidence="1">
    <location>
        <begin position="91"/>
        <end position="115"/>
    </location>
</feature>
<keyword evidence="3" id="KW-1185">Reference proteome</keyword>
<dbReference type="Gene3D" id="3.40.50.1110">
    <property type="entry name" value="SGNH hydrolase"/>
    <property type="match status" value="1"/>
</dbReference>
<reference evidence="3" key="1">
    <citation type="submission" date="2018-04" db="EMBL/GenBank/DDBJ databases">
        <title>Complete genome of Antarctic heterotrophic bacterium Hymenobacter nivis.</title>
        <authorList>
            <person name="Terashima M."/>
        </authorList>
    </citation>
    <scope>NUCLEOTIDE SEQUENCE [LARGE SCALE GENOMIC DNA]</scope>
    <source>
        <strain evidence="3">NBRC 111535</strain>
    </source>
</reference>
<accession>A0A2Z3GYK4</accession>
<dbReference type="KEGG" id="hnv:DDQ68_17790"/>
<evidence type="ECO:0008006" key="4">
    <source>
        <dbReference type="Google" id="ProtNLM"/>
    </source>
</evidence>
<protein>
    <recommendedName>
        <fullName evidence="4">SGNH/GDSL hydrolase family protein</fullName>
    </recommendedName>
</protein>
<proteinExistence type="predicted"/>
<organism evidence="2 3">
    <name type="scientific">Hymenobacter nivis</name>
    <dbReference type="NCBI Taxonomy" id="1850093"/>
    <lineage>
        <taxon>Bacteria</taxon>
        <taxon>Pseudomonadati</taxon>
        <taxon>Bacteroidota</taxon>
        <taxon>Cytophagia</taxon>
        <taxon>Cytophagales</taxon>
        <taxon>Hymenobacteraceae</taxon>
        <taxon>Hymenobacter</taxon>
    </lineage>
</organism>
<dbReference type="GO" id="GO:0016788">
    <property type="term" value="F:hydrolase activity, acting on ester bonds"/>
    <property type="evidence" value="ECO:0007669"/>
    <property type="project" value="UniProtKB-ARBA"/>
</dbReference>
<sequence>MKTVEIIVMGGCHVVGWPIGPDRAFPKLLAEKLAGTLVMQIPNLQFVCLPEQLAKLEAAGPSLMVLQLGNYEFSPSLRSILAQFRREFTNRSETKKQRGGGQSSPSAHSSLEMIPAPPRGRLARYTRLVGIGFLTAALWHLSARHRRAFRALNAYVRQHPTTSFVMVSPLPCIDPVATRLRRWGGWLLRQRVAALPNVQWLDSYHLLGNSNDLFVDQLHLNEKGHQLLAHGLAAACGLPRPVFAECPAQANYQRR</sequence>
<dbReference type="AlphaFoldDB" id="A0A2Z3GYK4"/>
<evidence type="ECO:0000313" key="3">
    <source>
        <dbReference type="Proteomes" id="UP000245999"/>
    </source>
</evidence>
<evidence type="ECO:0000256" key="1">
    <source>
        <dbReference type="SAM" id="MobiDB-lite"/>
    </source>
</evidence>
<name>A0A2Z3GYK4_9BACT</name>
<dbReference type="OrthoDB" id="880995at2"/>
<gene>
    <name evidence="2" type="ORF">DDQ68_17790</name>
</gene>
<evidence type="ECO:0000313" key="2">
    <source>
        <dbReference type="EMBL" id="AWM34474.1"/>
    </source>
</evidence>
<dbReference type="InterPro" id="IPR036514">
    <property type="entry name" value="SGNH_hydro_sf"/>
</dbReference>
<dbReference type="RefSeq" id="WP_109657509.1">
    <property type="nucleotide sequence ID" value="NZ_CP029145.1"/>
</dbReference>